<dbReference type="PANTHER" id="PTHR35038">
    <property type="entry name" value="DISSIMILATORY SULFITE REDUCTASE SIRA"/>
    <property type="match status" value="1"/>
</dbReference>
<dbReference type="Gene3D" id="1.25.40.10">
    <property type="entry name" value="Tetratricopeptide repeat domain"/>
    <property type="match status" value="1"/>
</dbReference>
<dbReference type="InterPro" id="IPR023155">
    <property type="entry name" value="Cyt_c-552/4"/>
</dbReference>
<proteinExistence type="predicted"/>
<dbReference type="InterPro" id="IPR019734">
    <property type="entry name" value="TPR_rpt"/>
</dbReference>
<keyword evidence="6" id="KW-1185">Reference proteome</keyword>
<accession>A0ABU5ETR5</accession>
<evidence type="ECO:0000313" key="6">
    <source>
        <dbReference type="Proteomes" id="UP001272242"/>
    </source>
</evidence>
<dbReference type="InterPro" id="IPR051829">
    <property type="entry name" value="Multiheme_Cytochr_ET"/>
</dbReference>
<keyword evidence="1" id="KW-0732">Signal</keyword>
<sequence length="1053" mass="115213">MDTSPAPAETPVVVVRRAVKPFRPYQPAIGPKLRVLLLVVFGTFAFLGATGVYLAAVSVLNYVRAPQSYTTPFGLWVFLAHIAVGVLGTFPFVAFGAYHWVTARKRENRVAVRLGVLLFALGLLVCVSGFALVQLDGLPQLPTGSASRAVAYWLHIALPAGAVWAYVAHRRAGPPIKWRLAKAWGGAAVAFTGVMVVMHAQDPRTWFREGPKEGAQYFEPSMTRTADGKFISADVLMMDSYCAKCHQDVANDHFHSAHKFSSFNNPAYLFSVRETRKVGLEKDGTVKSSRWCAGCHDIVPFVSGAFDDPNYDDVNDRTAHAGITCTVCHAITHVNGTFGNGAYTIEEPPHYPFAQSTNPLLQWVNNQMVKAKPDFHKQTFLKPFHKTAEFCSTCHKVSLPVELNHYKEFLRGQNHYDSYLLSGVSGRGVRSFYYPPQAKENCAACHMPVKPSADFGAKDFDNSGTRKVHNHRFPGSNTGLFTLLKEEPRYAQHADGFQQTIDMHAKYLRGTAADGSDKKVRVDIFGVKGGNALDPAALVAPLRPQLPALKPGKTYTVEVVVRTLGLGHHFSQGTVDSNEIWVDFRATAGGVEIARNGALAGPNETGEVDRWAHYINVHMLDRDGNRVNRRNPQDIFTPLYDKQIPPGAAAVMHYRIDVPENVPGPIELTARVRYRKFDYEYMKLVHGGKEPPKLPIVDLCEDAVTLPVEGRGGAPEQASPVKPAWQRWNDYGIACLLEGGGKRGHFKQAEAAFKTLTTLGGDAVAQGHLNLARVYIEEGRFDEAARALDAAGKCDPPAAPWSRAWFTALVNNQNASRKEHFDAVIADVEKLLDPAAQPRDRGFDFTKDYVVWNTLANWLFKRRTSEEPGSEARRAYLVRAIKAAERVLALEAEDVAAHDLLALAYGELGGELTAQPAVTVTPGWALGEVAASTDPKQPAPRRVAAGANVAAAVPQLPAPKLATVREALEKLRAAFHAEADAEVRAALAAALAKLHRESHAIYKPDEIARSTATRIYRAKNPAANYAAGDRVIYPTTPAHRDAIVKSGELPPAK</sequence>
<feature type="transmembrane region" description="Helical" evidence="3">
    <location>
        <begin position="110"/>
        <end position="130"/>
    </location>
</feature>
<keyword evidence="3" id="KW-0812">Transmembrane</keyword>
<keyword evidence="3" id="KW-0472">Membrane</keyword>
<dbReference type="PANTHER" id="PTHR35038:SF8">
    <property type="entry name" value="C-TYPE POLYHEME CYTOCHROME OMCC"/>
    <property type="match status" value="1"/>
</dbReference>
<dbReference type="InterPro" id="IPR011990">
    <property type="entry name" value="TPR-like_helical_dom_sf"/>
</dbReference>
<dbReference type="PROSITE" id="PS50005">
    <property type="entry name" value="TPR"/>
    <property type="match status" value="1"/>
</dbReference>
<feature type="repeat" description="TPR" evidence="2">
    <location>
        <begin position="765"/>
        <end position="798"/>
    </location>
</feature>
<feature type="transmembrane region" description="Helical" evidence="3">
    <location>
        <begin position="75"/>
        <end position="98"/>
    </location>
</feature>
<dbReference type="SUPFAM" id="SSF48695">
    <property type="entry name" value="Multiheme cytochromes"/>
    <property type="match status" value="1"/>
</dbReference>
<dbReference type="Proteomes" id="UP001272242">
    <property type="component" value="Unassembled WGS sequence"/>
</dbReference>
<organism evidence="5 6">
    <name type="scientific">Gemmata algarum</name>
    <dbReference type="NCBI Taxonomy" id="2975278"/>
    <lineage>
        <taxon>Bacteria</taxon>
        <taxon>Pseudomonadati</taxon>
        <taxon>Planctomycetota</taxon>
        <taxon>Planctomycetia</taxon>
        <taxon>Gemmatales</taxon>
        <taxon>Gemmataceae</taxon>
        <taxon>Gemmata</taxon>
    </lineage>
</organism>
<dbReference type="RefSeq" id="WP_320685005.1">
    <property type="nucleotide sequence ID" value="NZ_JAXBLV010000013.1"/>
</dbReference>
<evidence type="ECO:0000259" key="4">
    <source>
        <dbReference type="Pfam" id="PF13435"/>
    </source>
</evidence>
<feature type="transmembrane region" description="Helical" evidence="3">
    <location>
        <begin position="35"/>
        <end position="63"/>
    </location>
</feature>
<feature type="domain" description="Cytochrome c-552/4" evidence="4">
    <location>
        <begin position="242"/>
        <end position="329"/>
    </location>
</feature>
<dbReference type="Pfam" id="PF13435">
    <property type="entry name" value="Cytochrome_C554"/>
    <property type="match status" value="1"/>
</dbReference>
<reference evidence="6" key="1">
    <citation type="journal article" date="2023" name="Mar. Drugs">
        <title>Gemmata algarum, a Novel Planctomycete Isolated from an Algal Mat, Displays Antimicrobial Activity.</title>
        <authorList>
            <person name="Kumar G."/>
            <person name="Kallscheuer N."/>
            <person name="Kashif M."/>
            <person name="Ahamad S."/>
            <person name="Jagadeeshwari U."/>
            <person name="Pannikurungottu S."/>
            <person name="Haufschild T."/>
            <person name="Kabuu M."/>
            <person name="Sasikala C."/>
            <person name="Jogler C."/>
            <person name="Ramana C."/>
        </authorList>
    </citation>
    <scope>NUCLEOTIDE SEQUENCE [LARGE SCALE GENOMIC DNA]</scope>
    <source>
        <strain evidence="6">JC673</strain>
    </source>
</reference>
<keyword evidence="3" id="KW-1133">Transmembrane helix</keyword>
<evidence type="ECO:0000256" key="2">
    <source>
        <dbReference type="PROSITE-ProRule" id="PRU00339"/>
    </source>
</evidence>
<feature type="transmembrane region" description="Helical" evidence="3">
    <location>
        <begin position="150"/>
        <end position="168"/>
    </location>
</feature>
<evidence type="ECO:0000313" key="5">
    <source>
        <dbReference type="EMBL" id="MDY3558027.1"/>
    </source>
</evidence>
<gene>
    <name evidence="5" type="ORF">R5W23_000747</name>
</gene>
<protein>
    <submittedName>
        <fullName evidence="5">Multiheme c-type cytochrome</fullName>
    </submittedName>
</protein>
<dbReference type="EMBL" id="JAXBLV010000013">
    <property type="protein sequence ID" value="MDY3558027.1"/>
    <property type="molecule type" value="Genomic_DNA"/>
</dbReference>
<feature type="transmembrane region" description="Helical" evidence="3">
    <location>
        <begin position="180"/>
        <end position="200"/>
    </location>
</feature>
<evidence type="ECO:0000256" key="1">
    <source>
        <dbReference type="ARBA" id="ARBA00022729"/>
    </source>
</evidence>
<dbReference type="Gene3D" id="1.10.1130.10">
    <property type="entry name" value="Flavocytochrome C3, Chain A"/>
    <property type="match status" value="1"/>
</dbReference>
<keyword evidence="2" id="KW-0802">TPR repeat</keyword>
<dbReference type="InterPro" id="IPR036280">
    <property type="entry name" value="Multihaem_cyt_sf"/>
</dbReference>
<name>A0ABU5ETR5_9BACT</name>
<comment type="caution">
    <text evidence="5">The sequence shown here is derived from an EMBL/GenBank/DDBJ whole genome shotgun (WGS) entry which is preliminary data.</text>
</comment>
<evidence type="ECO:0000256" key="3">
    <source>
        <dbReference type="SAM" id="Phobius"/>
    </source>
</evidence>
<dbReference type="SUPFAM" id="SSF48452">
    <property type="entry name" value="TPR-like"/>
    <property type="match status" value="1"/>
</dbReference>